<accession>A0ABS6JHA1</accession>
<evidence type="ECO:0008006" key="4">
    <source>
        <dbReference type="Google" id="ProtNLM"/>
    </source>
</evidence>
<evidence type="ECO:0000313" key="3">
    <source>
        <dbReference type="Proteomes" id="UP000784880"/>
    </source>
</evidence>
<name>A0ABS6JHA1_9BACI</name>
<protein>
    <recommendedName>
        <fullName evidence="4">Cytosolic protein</fullName>
    </recommendedName>
</protein>
<feature type="region of interest" description="Disordered" evidence="1">
    <location>
        <begin position="58"/>
        <end position="90"/>
    </location>
</feature>
<keyword evidence="3" id="KW-1185">Reference proteome</keyword>
<evidence type="ECO:0000313" key="2">
    <source>
        <dbReference type="EMBL" id="MBU9713001.1"/>
    </source>
</evidence>
<proteinExistence type="predicted"/>
<organism evidence="2 3">
    <name type="scientific">Evansella tamaricis</name>
    <dbReference type="NCBI Taxonomy" id="2069301"/>
    <lineage>
        <taxon>Bacteria</taxon>
        <taxon>Bacillati</taxon>
        <taxon>Bacillota</taxon>
        <taxon>Bacilli</taxon>
        <taxon>Bacillales</taxon>
        <taxon>Bacillaceae</taxon>
        <taxon>Evansella</taxon>
    </lineage>
</organism>
<gene>
    <name evidence="2" type="ORF">KS419_14820</name>
</gene>
<feature type="compositionally biased region" description="Basic and acidic residues" evidence="1">
    <location>
        <begin position="60"/>
        <end position="90"/>
    </location>
</feature>
<evidence type="ECO:0000256" key="1">
    <source>
        <dbReference type="SAM" id="MobiDB-lite"/>
    </source>
</evidence>
<reference evidence="2 3" key="1">
    <citation type="submission" date="2021-06" db="EMBL/GenBank/DDBJ databases">
        <title>Bacillus sp. RD4P76, an endophyte from a halophyte.</title>
        <authorList>
            <person name="Sun J.-Q."/>
        </authorList>
    </citation>
    <scope>NUCLEOTIDE SEQUENCE [LARGE SCALE GENOMIC DNA]</scope>
    <source>
        <strain evidence="2 3">CGMCC 1.15917</strain>
    </source>
</reference>
<sequence>MYHDDEYYTDFSTVEKNKSEIIPEQTPEGPYGSPIKGTLQKTTAWKDGQRSASAFTYENRNLHQDLERKDPGSHPTHDDKRIDREEPFKP</sequence>
<comment type="caution">
    <text evidence="2">The sequence shown here is derived from an EMBL/GenBank/DDBJ whole genome shotgun (WGS) entry which is preliminary data.</text>
</comment>
<dbReference type="RefSeq" id="WP_217067194.1">
    <property type="nucleotide sequence ID" value="NZ_JAHQCS010000120.1"/>
</dbReference>
<dbReference type="Proteomes" id="UP000784880">
    <property type="component" value="Unassembled WGS sequence"/>
</dbReference>
<dbReference type="EMBL" id="JAHQCS010000120">
    <property type="protein sequence ID" value="MBU9713001.1"/>
    <property type="molecule type" value="Genomic_DNA"/>
</dbReference>